<feature type="domain" description="NERD" evidence="2">
    <location>
        <begin position="15"/>
        <end position="128"/>
    </location>
</feature>
<protein>
    <recommendedName>
        <fullName evidence="1">DNA 3'-5' helicase II</fullName>
    </recommendedName>
</protein>
<dbReference type="SUPFAM" id="SSF52540">
    <property type="entry name" value="P-loop containing nucleoside triphosphate hydrolases"/>
    <property type="match status" value="1"/>
</dbReference>
<dbReference type="RefSeq" id="WP_089451289.1">
    <property type="nucleotide sequence ID" value="NZ_CP091646.1"/>
</dbReference>
<dbReference type="AlphaFoldDB" id="A0A228HP06"/>
<gene>
    <name evidence="4" type="ORF">CFB84_15995</name>
    <name evidence="3" type="ORF">CFB84_41895</name>
</gene>
<dbReference type="Gene3D" id="3.40.50.300">
    <property type="entry name" value="P-loop containing nucleotide triphosphate hydrolases"/>
    <property type="match status" value="2"/>
</dbReference>
<evidence type="ECO:0000259" key="2">
    <source>
        <dbReference type="Pfam" id="PF08378"/>
    </source>
</evidence>
<evidence type="ECO:0000313" key="5">
    <source>
        <dbReference type="Proteomes" id="UP000214600"/>
    </source>
</evidence>
<dbReference type="EMBL" id="NKFA01000043">
    <property type="protein sequence ID" value="OXI31828.1"/>
    <property type="molecule type" value="Genomic_DNA"/>
</dbReference>
<dbReference type="InterPro" id="IPR027417">
    <property type="entry name" value="P-loop_NTPase"/>
</dbReference>
<dbReference type="InterPro" id="IPR011528">
    <property type="entry name" value="NERD"/>
</dbReference>
<reference evidence="3 5" key="3">
    <citation type="submission" date="2017-08" db="EMBL/GenBank/DDBJ databases">
        <title>WGS of novel Burkholderia cepaca complex species.</title>
        <authorList>
            <person name="Lipuma J."/>
            <person name="Spilker T."/>
        </authorList>
    </citation>
    <scope>NUCLEOTIDE SEQUENCE [LARGE SCALE GENOMIC DNA]</scope>
    <source>
        <strain evidence="3 5">AU17325</strain>
    </source>
</reference>
<proteinExistence type="predicted"/>
<dbReference type="PANTHER" id="PTHR11070:SF2">
    <property type="entry name" value="ATP-DEPENDENT DNA HELICASE SRS2"/>
    <property type="match status" value="1"/>
</dbReference>
<dbReference type="GO" id="GO:0003677">
    <property type="term" value="F:DNA binding"/>
    <property type="evidence" value="ECO:0007669"/>
    <property type="project" value="InterPro"/>
</dbReference>
<reference evidence="5" key="1">
    <citation type="submission" date="2017-06" db="EMBL/GenBank/DDBJ databases">
        <authorList>
            <person name="LiPuma J."/>
            <person name="Spilker T."/>
        </authorList>
    </citation>
    <scope>NUCLEOTIDE SEQUENCE [LARGE SCALE GENOMIC DNA]</scope>
    <source>
        <strain evidence="5">AU17325</strain>
    </source>
</reference>
<dbReference type="GO" id="GO:0005524">
    <property type="term" value="F:ATP binding"/>
    <property type="evidence" value="ECO:0007669"/>
    <property type="project" value="InterPro"/>
</dbReference>
<comment type="caution">
    <text evidence="3">The sequence shown here is derived from an EMBL/GenBank/DDBJ whole genome shotgun (WGS) entry which is preliminary data.</text>
</comment>
<organism evidence="3 5">
    <name type="scientific">Burkholderia aenigmatica</name>
    <dbReference type="NCBI Taxonomy" id="2015348"/>
    <lineage>
        <taxon>Bacteria</taxon>
        <taxon>Pseudomonadati</taxon>
        <taxon>Pseudomonadota</taxon>
        <taxon>Betaproteobacteria</taxon>
        <taxon>Burkholderiales</taxon>
        <taxon>Burkholderiaceae</taxon>
        <taxon>Burkholderia</taxon>
        <taxon>Burkholderia cepacia complex</taxon>
    </lineage>
</organism>
<dbReference type="PANTHER" id="PTHR11070">
    <property type="entry name" value="UVRD / RECB / PCRA DNA HELICASE FAMILY MEMBER"/>
    <property type="match status" value="1"/>
</dbReference>
<name>A0A228HP06_9BURK</name>
<dbReference type="GO" id="GO:0043138">
    <property type="term" value="F:3'-5' DNA helicase activity"/>
    <property type="evidence" value="ECO:0007669"/>
    <property type="project" value="TreeGrafter"/>
</dbReference>
<evidence type="ECO:0000313" key="3">
    <source>
        <dbReference type="EMBL" id="OXI31828.1"/>
    </source>
</evidence>
<dbReference type="Pfam" id="PF13245">
    <property type="entry name" value="AAA_19"/>
    <property type="match status" value="1"/>
</dbReference>
<reference evidence="3" key="2">
    <citation type="submission" date="2017-06" db="EMBL/GenBank/DDBJ databases">
        <authorList>
            <person name="Kim H.J."/>
            <person name="Triplett B.A."/>
        </authorList>
    </citation>
    <scope>NUCLEOTIDE SEQUENCE [LARGE SCALE GENOMIC DNA]</scope>
    <source>
        <strain evidence="3">AU17325</strain>
    </source>
</reference>
<accession>A0A228HP06</accession>
<dbReference type="EMBL" id="NKFA01000006">
    <property type="protein sequence ID" value="OXI46309.1"/>
    <property type="molecule type" value="Genomic_DNA"/>
</dbReference>
<dbReference type="OrthoDB" id="393237at2"/>
<dbReference type="GO" id="GO:0000725">
    <property type="term" value="P:recombinational repair"/>
    <property type="evidence" value="ECO:0007669"/>
    <property type="project" value="TreeGrafter"/>
</dbReference>
<sequence length="537" mass="59161">MAKYIGLGADEPVEDSEKRVAVALQRLSDEWTVLHHVSWQSKRGGRQGDGEADFILMHPKKGILVLEVKGGGIEIETGRWFSTDRRGCRFSIKNPFEQAVASKHALIGWLSDHGLGTKARIGHAVVFPHMEKLPLIGPAGTEEICLTKRELGNVEHSLVRCFEYWQLASNMSSTEIEKIVSLLAPTVSIAPKLSGKSTDAEDELIVLTAEQVEVFAGLRANRGGLIVGSAGTGKTVLAVARAQQLTKDGFRTLLVCYNELLGRDLSARVADTRTLTACTFHALCLQEARRAKLKIPADRSRDWWEKGAPELLIEACAVNGTSYDAIVVDEGQDFSPLWLDSLRCLTVAQKDPALFIFADPLQDIWKRDWRKGFHGEFVWELTRNMRNTQPIAARVAAAVKMMSPEKGIQGPLPVWQICDDEPRESEVISAIELLLNEGFKPTNIVVLCRSTTLVARLRERSVAGVSLGHWGTHGIATETISRFKGLESQAAILVLSSVSLADDRVGAYVGMSRARSMLVVVGTHIDRGYLNWLPMPK</sequence>
<dbReference type="Proteomes" id="UP000214600">
    <property type="component" value="Unassembled WGS sequence"/>
</dbReference>
<evidence type="ECO:0000256" key="1">
    <source>
        <dbReference type="ARBA" id="ARBA00034923"/>
    </source>
</evidence>
<dbReference type="Pfam" id="PF08378">
    <property type="entry name" value="NERD"/>
    <property type="match status" value="1"/>
</dbReference>
<evidence type="ECO:0000313" key="4">
    <source>
        <dbReference type="EMBL" id="OXI46309.1"/>
    </source>
</evidence>
<dbReference type="InterPro" id="IPR000212">
    <property type="entry name" value="DNA_helicase_UvrD/REP"/>
</dbReference>